<proteinExistence type="predicted"/>
<dbReference type="EMBL" id="WHUW01000012">
    <property type="protein sequence ID" value="KAF8440397.1"/>
    <property type="molecule type" value="Genomic_DNA"/>
</dbReference>
<name>A0AAD4BUE4_BOLED</name>
<organism evidence="1 2">
    <name type="scientific">Boletus edulis BED1</name>
    <dbReference type="NCBI Taxonomy" id="1328754"/>
    <lineage>
        <taxon>Eukaryota</taxon>
        <taxon>Fungi</taxon>
        <taxon>Dikarya</taxon>
        <taxon>Basidiomycota</taxon>
        <taxon>Agaricomycotina</taxon>
        <taxon>Agaricomycetes</taxon>
        <taxon>Agaricomycetidae</taxon>
        <taxon>Boletales</taxon>
        <taxon>Boletineae</taxon>
        <taxon>Boletaceae</taxon>
        <taxon>Boletoideae</taxon>
        <taxon>Boletus</taxon>
    </lineage>
</organism>
<comment type="caution">
    <text evidence="1">The sequence shown here is derived from an EMBL/GenBank/DDBJ whole genome shotgun (WGS) entry which is preliminary data.</text>
</comment>
<keyword evidence="2" id="KW-1185">Reference proteome</keyword>
<evidence type="ECO:0000313" key="1">
    <source>
        <dbReference type="EMBL" id="KAF8440397.1"/>
    </source>
</evidence>
<sequence length="50" mass="5549">VTTSLRKAESFLGMMNAGHPEYGCTISQEKTLTNFDYDVDIMNVIPPGQK</sequence>
<gene>
    <name evidence="1" type="ORF">L210DRAFT_3319167</name>
</gene>
<protein>
    <submittedName>
        <fullName evidence="1">Uncharacterized protein</fullName>
    </submittedName>
</protein>
<dbReference type="Proteomes" id="UP001194468">
    <property type="component" value="Unassembled WGS sequence"/>
</dbReference>
<feature type="non-terminal residue" evidence="1">
    <location>
        <position position="1"/>
    </location>
</feature>
<reference evidence="1" key="1">
    <citation type="submission" date="2019-10" db="EMBL/GenBank/DDBJ databases">
        <authorList>
            <consortium name="DOE Joint Genome Institute"/>
            <person name="Kuo A."/>
            <person name="Miyauchi S."/>
            <person name="Kiss E."/>
            <person name="Drula E."/>
            <person name="Kohler A."/>
            <person name="Sanchez-Garcia M."/>
            <person name="Andreopoulos B."/>
            <person name="Barry K.W."/>
            <person name="Bonito G."/>
            <person name="Buee M."/>
            <person name="Carver A."/>
            <person name="Chen C."/>
            <person name="Cichocki N."/>
            <person name="Clum A."/>
            <person name="Culley D."/>
            <person name="Crous P.W."/>
            <person name="Fauchery L."/>
            <person name="Girlanda M."/>
            <person name="Hayes R."/>
            <person name="Keri Z."/>
            <person name="LaButti K."/>
            <person name="Lipzen A."/>
            <person name="Lombard V."/>
            <person name="Magnuson J."/>
            <person name="Maillard F."/>
            <person name="Morin E."/>
            <person name="Murat C."/>
            <person name="Nolan M."/>
            <person name="Ohm R."/>
            <person name="Pangilinan J."/>
            <person name="Pereira M."/>
            <person name="Perotto S."/>
            <person name="Peter M."/>
            <person name="Riley R."/>
            <person name="Sitrit Y."/>
            <person name="Stielow B."/>
            <person name="Szollosi G."/>
            <person name="Zifcakova L."/>
            <person name="Stursova M."/>
            <person name="Spatafora J.W."/>
            <person name="Tedersoo L."/>
            <person name="Vaario L.-M."/>
            <person name="Yamada A."/>
            <person name="Yan M."/>
            <person name="Wang P."/>
            <person name="Xu J."/>
            <person name="Bruns T."/>
            <person name="Baldrian P."/>
            <person name="Vilgalys R."/>
            <person name="Henrissat B."/>
            <person name="Grigoriev I.V."/>
            <person name="Hibbett D."/>
            <person name="Nagy L.G."/>
            <person name="Martin F.M."/>
        </authorList>
    </citation>
    <scope>NUCLEOTIDE SEQUENCE</scope>
    <source>
        <strain evidence="1">BED1</strain>
    </source>
</reference>
<reference evidence="1" key="2">
    <citation type="journal article" date="2020" name="Nat. Commun.">
        <title>Large-scale genome sequencing of mycorrhizal fungi provides insights into the early evolution of symbiotic traits.</title>
        <authorList>
            <person name="Miyauchi S."/>
            <person name="Kiss E."/>
            <person name="Kuo A."/>
            <person name="Drula E."/>
            <person name="Kohler A."/>
            <person name="Sanchez-Garcia M."/>
            <person name="Morin E."/>
            <person name="Andreopoulos B."/>
            <person name="Barry K.W."/>
            <person name="Bonito G."/>
            <person name="Buee M."/>
            <person name="Carver A."/>
            <person name="Chen C."/>
            <person name="Cichocki N."/>
            <person name="Clum A."/>
            <person name="Culley D."/>
            <person name="Crous P.W."/>
            <person name="Fauchery L."/>
            <person name="Girlanda M."/>
            <person name="Hayes R.D."/>
            <person name="Keri Z."/>
            <person name="LaButti K."/>
            <person name="Lipzen A."/>
            <person name="Lombard V."/>
            <person name="Magnuson J."/>
            <person name="Maillard F."/>
            <person name="Murat C."/>
            <person name="Nolan M."/>
            <person name="Ohm R.A."/>
            <person name="Pangilinan J."/>
            <person name="Pereira M.F."/>
            <person name="Perotto S."/>
            <person name="Peter M."/>
            <person name="Pfister S."/>
            <person name="Riley R."/>
            <person name="Sitrit Y."/>
            <person name="Stielow J.B."/>
            <person name="Szollosi G."/>
            <person name="Zifcakova L."/>
            <person name="Stursova M."/>
            <person name="Spatafora J.W."/>
            <person name="Tedersoo L."/>
            <person name="Vaario L.M."/>
            <person name="Yamada A."/>
            <person name="Yan M."/>
            <person name="Wang P."/>
            <person name="Xu J."/>
            <person name="Bruns T."/>
            <person name="Baldrian P."/>
            <person name="Vilgalys R."/>
            <person name="Dunand C."/>
            <person name="Henrissat B."/>
            <person name="Grigoriev I.V."/>
            <person name="Hibbett D."/>
            <person name="Nagy L.G."/>
            <person name="Martin F.M."/>
        </authorList>
    </citation>
    <scope>NUCLEOTIDE SEQUENCE</scope>
    <source>
        <strain evidence="1">BED1</strain>
    </source>
</reference>
<accession>A0AAD4BUE4</accession>
<evidence type="ECO:0000313" key="2">
    <source>
        <dbReference type="Proteomes" id="UP001194468"/>
    </source>
</evidence>
<feature type="non-terminal residue" evidence="1">
    <location>
        <position position="50"/>
    </location>
</feature>
<dbReference type="AlphaFoldDB" id="A0AAD4BUE4"/>